<dbReference type="RefSeq" id="WP_154396527.1">
    <property type="nucleotide sequence ID" value="NZ_CP103128.1"/>
</dbReference>
<dbReference type="SUPFAM" id="SSF46689">
    <property type="entry name" value="Homeodomain-like"/>
    <property type="match status" value="1"/>
</dbReference>
<dbReference type="EMBL" id="WKMC01000004">
    <property type="protein sequence ID" value="MRZ50305.1"/>
    <property type="molecule type" value="Genomic_DNA"/>
</dbReference>
<dbReference type="GO" id="GO:0004803">
    <property type="term" value="F:transposase activity"/>
    <property type="evidence" value="ECO:0007669"/>
    <property type="project" value="InterPro"/>
</dbReference>
<dbReference type="Gene3D" id="1.10.10.60">
    <property type="entry name" value="Homeodomain-like"/>
    <property type="match status" value="1"/>
</dbReference>
<reference evidence="1 2" key="1">
    <citation type="journal article" date="2019" name="Nat. Med.">
        <title>A library of human gut bacterial isolates paired with longitudinal multiomics data enables mechanistic microbiome research.</title>
        <authorList>
            <person name="Poyet M."/>
            <person name="Groussin M."/>
            <person name="Gibbons S.M."/>
            <person name="Avila-Pacheco J."/>
            <person name="Jiang X."/>
            <person name="Kearney S.M."/>
            <person name="Perrotta A.R."/>
            <person name="Berdy B."/>
            <person name="Zhao S."/>
            <person name="Lieberman T.D."/>
            <person name="Swanson P.K."/>
            <person name="Smith M."/>
            <person name="Roesemann S."/>
            <person name="Alexander J.E."/>
            <person name="Rich S.A."/>
            <person name="Livny J."/>
            <person name="Vlamakis H."/>
            <person name="Clish C."/>
            <person name="Bullock K."/>
            <person name="Deik A."/>
            <person name="Scott J."/>
            <person name="Pierce K.A."/>
            <person name="Xavier R.J."/>
            <person name="Alm E.J."/>
        </authorList>
    </citation>
    <scope>NUCLEOTIDE SEQUENCE [LARGE SCALE GENOMIC DNA]</scope>
    <source>
        <strain evidence="1 2">BIOML-A32</strain>
    </source>
</reference>
<name>A0A7K0HJT9_PARDI</name>
<dbReference type="InterPro" id="IPR009057">
    <property type="entry name" value="Homeodomain-like_sf"/>
</dbReference>
<organism evidence="1 2">
    <name type="scientific">Parabacteroides distasonis</name>
    <dbReference type="NCBI Taxonomy" id="823"/>
    <lineage>
        <taxon>Bacteria</taxon>
        <taxon>Pseudomonadati</taxon>
        <taxon>Bacteroidota</taxon>
        <taxon>Bacteroidia</taxon>
        <taxon>Bacteroidales</taxon>
        <taxon>Tannerellaceae</taxon>
        <taxon>Parabacteroides</taxon>
    </lineage>
</organism>
<dbReference type="Pfam" id="PF01527">
    <property type="entry name" value="HTH_Tnp_1"/>
    <property type="match status" value="1"/>
</dbReference>
<dbReference type="Proteomes" id="UP000441358">
    <property type="component" value="Unassembled WGS sequence"/>
</dbReference>
<comment type="caution">
    <text evidence="1">The sequence shown here is derived from an EMBL/GenBank/DDBJ whole genome shotgun (WGS) entry which is preliminary data.</text>
</comment>
<evidence type="ECO:0000313" key="2">
    <source>
        <dbReference type="Proteomes" id="UP000441358"/>
    </source>
</evidence>
<accession>A0A7K0HJT9</accession>
<protein>
    <submittedName>
        <fullName evidence="1">Transposase</fullName>
    </submittedName>
</protein>
<gene>
    <name evidence="1" type="ORF">GKD66_08720</name>
</gene>
<dbReference type="InterPro" id="IPR002514">
    <property type="entry name" value="Transposase_8"/>
</dbReference>
<dbReference type="GO" id="GO:0006313">
    <property type="term" value="P:DNA transposition"/>
    <property type="evidence" value="ECO:0007669"/>
    <property type="project" value="InterPro"/>
</dbReference>
<evidence type="ECO:0000313" key="1">
    <source>
        <dbReference type="EMBL" id="MRZ50305.1"/>
    </source>
</evidence>
<proteinExistence type="predicted"/>
<dbReference type="AlphaFoldDB" id="A0A7K0HJT9"/>
<sequence length="135" mass="15903">MSNKARERKSYSQDFKLRMLKEYYESGSTKYSLCKKYSVDYVTFSRWESYFESKTLSLPSDLTELEYQVYMARKKSESSKATGPQTESERLREENLRLRKALACSELRNEALHELLKIGREQYGIDLLKKAGAKR</sequence>
<dbReference type="GO" id="GO:0003677">
    <property type="term" value="F:DNA binding"/>
    <property type="evidence" value="ECO:0007669"/>
    <property type="project" value="InterPro"/>
</dbReference>